<gene>
    <name evidence="2" type="ORF">SUNI508_03880</name>
</gene>
<comment type="caution">
    <text evidence="2">The sequence shown here is derived from an EMBL/GenBank/DDBJ whole genome shotgun (WGS) entry which is preliminary data.</text>
</comment>
<protein>
    <submittedName>
        <fullName evidence="2">Uncharacterized protein</fullName>
    </submittedName>
</protein>
<dbReference type="InterPro" id="IPR013268">
    <property type="entry name" value="UTP16"/>
</dbReference>
<dbReference type="Pfam" id="PF08297">
    <property type="entry name" value="U3_snoRNA_assoc"/>
    <property type="match status" value="1"/>
</dbReference>
<keyword evidence="3" id="KW-1185">Reference proteome</keyword>
<name>A0ABR2VAI3_9PEZI</name>
<feature type="region of interest" description="Disordered" evidence="1">
    <location>
        <begin position="164"/>
        <end position="301"/>
    </location>
</feature>
<organism evidence="2 3">
    <name type="scientific">Seiridium unicorne</name>
    <dbReference type="NCBI Taxonomy" id="138068"/>
    <lineage>
        <taxon>Eukaryota</taxon>
        <taxon>Fungi</taxon>
        <taxon>Dikarya</taxon>
        <taxon>Ascomycota</taxon>
        <taxon>Pezizomycotina</taxon>
        <taxon>Sordariomycetes</taxon>
        <taxon>Xylariomycetidae</taxon>
        <taxon>Amphisphaeriales</taxon>
        <taxon>Sporocadaceae</taxon>
        <taxon>Seiridium</taxon>
    </lineage>
</organism>
<feature type="compositionally biased region" description="Acidic residues" evidence="1">
    <location>
        <begin position="174"/>
        <end position="185"/>
    </location>
</feature>
<sequence length="382" mass="41699">MAPLTRRRKAAQDNSQDAGVAPRKSSATEATPKSTAPGIKEASDIPGGEKVTPKRQRLAVRVRDDDASSSRGKRTAGDEAKPALKSKRSRDAMIADSEDSDDGEPTPHQVTKQLEEDASQQLSHELKAAKPLTNPASASATTQSKRIVFGDDEDVEQYVAAAAQKAEKAQAAAVEEDEESDDEAPEAVTASAAVEESKKAAQAVVDAAEKQAATLKRKRQERDNIFREQAQKRKRAEKPKATTTKQSHGGVEGSSDEEISIAEADRNTTGRKRTGKFNLPSVLPAEFLTDSEDESEDERDLRVARKPKRIKFDDAVQTLSKEGRAPKDEIVGSTAYRVMVDQSDQKLAPRANHNSKSVKEMLMRRRRVGSAPTKAKGFFKRR</sequence>
<feature type="compositionally biased region" description="Basic and acidic residues" evidence="1">
    <location>
        <begin position="220"/>
        <end position="231"/>
    </location>
</feature>
<evidence type="ECO:0000313" key="2">
    <source>
        <dbReference type="EMBL" id="KAK9423864.1"/>
    </source>
</evidence>
<dbReference type="EMBL" id="JARVKF010000057">
    <property type="protein sequence ID" value="KAK9423864.1"/>
    <property type="molecule type" value="Genomic_DNA"/>
</dbReference>
<feature type="compositionally biased region" description="Polar residues" evidence="1">
    <location>
        <begin position="25"/>
        <end position="34"/>
    </location>
</feature>
<feature type="compositionally biased region" description="Acidic residues" evidence="1">
    <location>
        <begin position="289"/>
        <end position="298"/>
    </location>
</feature>
<feature type="region of interest" description="Disordered" evidence="1">
    <location>
        <begin position="1"/>
        <end position="148"/>
    </location>
</feature>
<feature type="compositionally biased region" description="Low complexity" evidence="1">
    <location>
        <begin position="164"/>
        <end position="173"/>
    </location>
</feature>
<feature type="region of interest" description="Disordered" evidence="1">
    <location>
        <begin position="347"/>
        <end position="382"/>
    </location>
</feature>
<reference evidence="2 3" key="1">
    <citation type="journal article" date="2024" name="J. Plant Pathol.">
        <title>Sequence and assembly of the genome of Seiridium unicorne, isolate CBS 538.82, causal agent of cypress canker disease.</title>
        <authorList>
            <person name="Scali E."/>
            <person name="Rocca G.D."/>
            <person name="Danti R."/>
            <person name="Garbelotto M."/>
            <person name="Barberini S."/>
            <person name="Baroncelli R."/>
            <person name="Emiliani G."/>
        </authorList>
    </citation>
    <scope>NUCLEOTIDE SEQUENCE [LARGE SCALE GENOMIC DNA]</scope>
    <source>
        <strain evidence="2 3">BM-138-508</strain>
    </source>
</reference>
<feature type="compositionally biased region" description="Polar residues" evidence="1">
    <location>
        <begin position="134"/>
        <end position="145"/>
    </location>
</feature>
<proteinExistence type="predicted"/>
<dbReference type="Proteomes" id="UP001408356">
    <property type="component" value="Unassembled WGS sequence"/>
</dbReference>
<evidence type="ECO:0000313" key="3">
    <source>
        <dbReference type="Proteomes" id="UP001408356"/>
    </source>
</evidence>
<feature type="compositionally biased region" description="Low complexity" evidence="1">
    <location>
        <begin position="186"/>
        <end position="204"/>
    </location>
</feature>
<accession>A0ABR2VAI3</accession>
<evidence type="ECO:0000256" key="1">
    <source>
        <dbReference type="SAM" id="MobiDB-lite"/>
    </source>
</evidence>